<sequence>MAFLCFFFTSFSLFSYTPWQDGNGDTTETGQEKFKDLPLKAERTIKFNTKEGTWLALDISPDGKTIVFDMMGDLYTMPFAGGKATRITDGMAYDTQPRFSPDGKHIVFSSDRSGNDNIWTMELATEETKQITKSQNEWFQSAEWSPDGEYIVVSRGRRSHKLYMYHKDGGGGFQLIKSPSGLKTIEPTFSPDGRYIYYSRRNGAWNYNAQLPQYQIAVYDRENGQNATITSRYGSAFSPTLSPDGQWMVYGSRYEDQTGLIRRNLKTGDEKWLAYPVQRDEQESIAPLGVLPAMTFTPDSKELLASYGGKIHRIPIAGGAATEIPLDVDMELAMGPRLKFDYPISDDKDMIVTQIRDAVPSPDGTKLAFTSLNRLYVMTMPDGAPNRLSDAQMTEAQPTWSPDGKSLAYVTWEDAEGGSIYKVNVDGRPRPVKLTKESAIYGTPAWHKNGKLVFTKGSAQNLKDAVGPNAPRSAEDLVWMSADGGDINFIMKTNGRSNPHFVSSDDRIYLSSFQGLSSVRWDGTDEKRHVTITGITVYGSNPADDHFHHDAIGRRRPDILPMDLDAKENNPPSRATWIQMAPAGDKALAQINNDIYVVTVPKLGQTPTISVANPTSAQFPSWKLTDIGGEFPAWSSDAKKVHWSLGNSHFIYDLGEAKAYADSVTNAKKAKEKAEKAMSKEEKEKLKAEEEAKTKEEKEADKAKKADEGYKANEFKIEITATKDIPDGIALLKGARIITMNGDQVIENGDILIENARIKAVGESGSLTVPRKAKVIDMTGKTIIPGMVDTHAHMWPAWGIHKNQVWVYAANLAYGVTATRDPQTATTDVLTYADMVETGEILGPRVYSTGPGVGFWMYNLKSLEQTKKVLRQYSEYYNTKTIKMYLTGNRKVRQWIIQASKEQELMPTTEGGLDFKLNMTNLIDGYPGHEHALPIHPLYKDVTQTVADSKMTYTPTLLVAYGGPWAENYYYSRENPYHDKKLQFFTPYEELAQKSRRRPGWFMDEEHAFQKLAKDVNSVVEAGGLAGVGSHGQLQGLGFHWELWSVASGGMTEMNALKVATIHGAEAIGLEKDLGSIEAGKLADLVILTANPLDNIRNTNSISHVMKNGRLYNANTLDEEYPRKKKAGKFYWHSEKPNGLPGIKK</sequence>
<dbReference type="Pfam" id="PF26549">
    <property type="entry name" value="Tricorn_N"/>
    <property type="match status" value="1"/>
</dbReference>
<keyword evidence="4" id="KW-0378">Hydrolase</keyword>
<dbReference type="PANTHER" id="PTHR36842:SF1">
    <property type="entry name" value="PROTEIN TOLB"/>
    <property type="match status" value="1"/>
</dbReference>
<evidence type="ECO:0000313" key="4">
    <source>
        <dbReference type="EMBL" id="OEK05571.1"/>
    </source>
</evidence>
<gene>
    <name evidence="4" type="ORF">BFP71_13180</name>
</gene>
<feature type="domain" description="Amidohydrolase-related" evidence="3">
    <location>
        <begin position="1044"/>
        <end position="1111"/>
    </location>
</feature>
<dbReference type="Pfam" id="PF01979">
    <property type="entry name" value="Amidohydro_1"/>
    <property type="match status" value="1"/>
</dbReference>
<keyword evidence="5" id="KW-1185">Reference proteome</keyword>
<dbReference type="Proteomes" id="UP000095552">
    <property type="component" value="Unassembled WGS sequence"/>
</dbReference>
<dbReference type="SUPFAM" id="SSF51556">
    <property type="entry name" value="Metallo-dependent hydrolases"/>
    <property type="match status" value="1"/>
</dbReference>
<dbReference type="InterPro" id="IPR011659">
    <property type="entry name" value="WD40"/>
</dbReference>
<evidence type="ECO:0000313" key="5">
    <source>
        <dbReference type="Proteomes" id="UP000095552"/>
    </source>
</evidence>
<dbReference type="STRING" id="1563681.BFP71_13180"/>
<organism evidence="4 5">
    <name type="scientific">Roseivirga misakiensis</name>
    <dbReference type="NCBI Taxonomy" id="1563681"/>
    <lineage>
        <taxon>Bacteria</taxon>
        <taxon>Pseudomonadati</taxon>
        <taxon>Bacteroidota</taxon>
        <taxon>Cytophagia</taxon>
        <taxon>Cytophagales</taxon>
        <taxon>Roseivirgaceae</taxon>
        <taxon>Roseivirga</taxon>
    </lineage>
</organism>
<evidence type="ECO:0000256" key="1">
    <source>
        <dbReference type="ARBA" id="ARBA00009820"/>
    </source>
</evidence>
<dbReference type="Pfam" id="PF07676">
    <property type="entry name" value="PD40"/>
    <property type="match status" value="2"/>
</dbReference>
<dbReference type="InterPro" id="IPR011042">
    <property type="entry name" value="6-blade_b-propeller_TolB-like"/>
</dbReference>
<comment type="caution">
    <text evidence="4">The sequence shown here is derived from an EMBL/GenBank/DDBJ whole genome shotgun (WGS) entry which is preliminary data.</text>
</comment>
<dbReference type="InterPro" id="IPR032466">
    <property type="entry name" value="Metal_Hydrolase"/>
</dbReference>
<dbReference type="EMBL" id="MDGQ01000005">
    <property type="protein sequence ID" value="OEK05571.1"/>
    <property type="molecule type" value="Genomic_DNA"/>
</dbReference>
<feature type="region of interest" description="Disordered" evidence="2">
    <location>
        <begin position="675"/>
        <end position="707"/>
    </location>
</feature>
<comment type="similarity">
    <text evidence="1">Belongs to the TolB family.</text>
</comment>
<dbReference type="Gene3D" id="2.30.40.10">
    <property type="entry name" value="Urease, subunit C, domain 1"/>
    <property type="match status" value="2"/>
</dbReference>
<evidence type="ECO:0000256" key="2">
    <source>
        <dbReference type="SAM" id="MobiDB-lite"/>
    </source>
</evidence>
<dbReference type="InterPro" id="IPR011059">
    <property type="entry name" value="Metal-dep_hydrolase_composite"/>
</dbReference>
<reference evidence="4 5" key="1">
    <citation type="submission" date="2016-08" db="EMBL/GenBank/DDBJ databases">
        <title>Draft genome of Fabibacter sp. strain SK-8.</title>
        <authorList>
            <person name="Wong S.-K."/>
            <person name="Hamasaki K."/>
            <person name="Yoshizawa S."/>
        </authorList>
    </citation>
    <scope>NUCLEOTIDE SEQUENCE [LARGE SCALE GENOMIC DNA]</scope>
    <source>
        <strain evidence="4 5">SK-8</strain>
    </source>
</reference>
<proteinExistence type="inferred from homology"/>
<name>A0A1E5T2J6_9BACT</name>
<dbReference type="SUPFAM" id="SSF82171">
    <property type="entry name" value="DPP6 N-terminal domain-like"/>
    <property type="match status" value="1"/>
</dbReference>
<dbReference type="Gene3D" id="2.120.10.30">
    <property type="entry name" value="TolB, C-terminal domain"/>
    <property type="match status" value="2"/>
</dbReference>
<dbReference type="PANTHER" id="PTHR36842">
    <property type="entry name" value="PROTEIN TOLB HOMOLOG"/>
    <property type="match status" value="1"/>
</dbReference>
<evidence type="ECO:0000259" key="3">
    <source>
        <dbReference type="Pfam" id="PF01979"/>
    </source>
</evidence>
<dbReference type="InterPro" id="IPR006680">
    <property type="entry name" value="Amidohydro-rel"/>
</dbReference>
<accession>A0A1E5T2J6</accession>
<protein>
    <submittedName>
        <fullName evidence="4">Amidohydrolase</fullName>
    </submittedName>
</protein>
<dbReference type="AlphaFoldDB" id="A0A1E5T2J6"/>
<dbReference type="GO" id="GO:0016810">
    <property type="term" value="F:hydrolase activity, acting on carbon-nitrogen (but not peptide) bonds"/>
    <property type="evidence" value="ECO:0007669"/>
    <property type="project" value="InterPro"/>
</dbReference>
<dbReference type="SUPFAM" id="SSF51338">
    <property type="entry name" value="Composite domain of metallo-dependent hydrolases"/>
    <property type="match status" value="1"/>
</dbReference>